<dbReference type="VEuPathDB" id="FungiDB:AMAG_18589"/>
<dbReference type="STRING" id="578462.A0A0L0SE21"/>
<evidence type="ECO:0000256" key="1">
    <source>
        <dbReference type="SAM" id="MobiDB-lite"/>
    </source>
</evidence>
<feature type="compositionally biased region" description="Low complexity" evidence="1">
    <location>
        <begin position="66"/>
        <end position="78"/>
    </location>
</feature>
<dbReference type="PROSITE" id="PS51140">
    <property type="entry name" value="CUE"/>
    <property type="match status" value="1"/>
</dbReference>
<dbReference type="SUPFAM" id="SSF46934">
    <property type="entry name" value="UBA-like"/>
    <property type="match status" value="1"/>
</dbReference>
<dbReference type="InterPro" id="IPR009060">
    <property type="entry name" value="UBA-like_sf"/>
</dbReference>
<name>A0A0L0SE21_ALLM3</name>
<feature type="region of interest" description="Disordered" evidence="1">
    <location>
        <begin position="1"/>
        <end position="46"/>
    </location>
</feature>
<dbReference type="GO" id="GO:0003824">
    <property type="term" value="F:catalytic activity"/>
    <property type="evidence" value="ECO:0007669"/>
    <property type="project" value="InterPro"/>
</dbReference>
<dbReference type="InterPro" id="IPR003892">
    <property type="entry name" value="CUE"/>
</dbReference>
<dbReference type="GO" id="GO:0031624">
    <property type="term" value="F:ubiquitin conjugating enzyme binding"/>
    <property type="evidence" value="ECO:0007669"/>
    <property type="project" value="TreeGrafter"/>
</dbReference>
<reference evidence="3 4" key="1">
    <citation type="submission" date="2009-11" db="EMBL/GenBank/DDBJ databases">
        <title>Annotation of Allomyces macrogynus ATCC 38327.</title>
        <authorList>
            <consortium name="The Broad Institute Genome Sequencing Platform"/>
            <person name="Russ C."/>
            <person name="Cuomo C."/>
            <person name="Burger G."/>
            <person name="Gray M.W."/>
            <person name="Holland P.W.H."/>
            <person name="King N."/>
            <person name="Lang F.B.F."/>
            <person name="Roger A.J."/>
            <person name="Ruiz-Trillo I."/>
            <person name="Young S.K."/>
            <person name="Zeng Q."/>
            <person name="Gargeya S."/>
            <person name="Fitzgerald M."/>
            <person name="Haas B."/>
            <person name="Abouelleil A."/>
            <person name="Alvarado L."/>
            <person name="Arachchi H.M."/>
            <person name="Berlin A."/>
            <person name="Chapman S.B."/>
            <person name="Gearin G."/>
            <person name="Goldberg J."/>
            <person name="Griggs A."/>
            <person name="Gujja S."/>
            <person name="Hansen M."/>
            <person name="Heiman D."/>
            <person name="Howarth C."/>
            <person name="Larimer J."/>
            <person name="Lui A."/>
            <person name="MacDonald P.J.P."/>
            <person name="McCowen C."/>
            <person name="Montmayeur A."/>
            <person name="Murphy C."/>
            <person name="Neiman D."/>
            <person name="Pearson M."/>
            <person name="Priest M."/>
            <person name="Roberts A."/>
            <person name="Saif S."/>
            <person name="Shea T."/>
            <person name="Sisk P."/>
            <person name="Stolte C."/>
            <person name="Sykes S."/>
            <person name="Wortman J."/>
            <person name="Nusbaum C."/>
            <person name="Birren B."/>
        </authorList>
    </citation>
    <scope>NUCLEOTIDE SEQUENCE [LARGE SCALE GENOMIC DNA]</scope>
    <source>
        <strain evidence="3 4">ATCC 38327</strain>
    </source>
</reference>
<gene>
    <name evidence="3" type="ORF">AMAG_18589</name>
</gene>
<protein>
    <recommendedName>
        <fullName evidence="2">CUE domain-containing protein</fullName>
    </recommendedName>
</protein>
<evidence type="ECO:0000313" key="4">
    <source>
        <dbReference type="Proteomes" id="UP000054350"/>
    </source>
</evidence>
<accession>A0A0L0SE21</accession>
<feature type="domain" description="CUE" evidence="2">
    <location>
        <begin position="202"/>
        <end position="245"/>
    </location>
</feature>
<dbReference type="Gene3D" id="1.20.200.10">
    <property type="entry name" value="Fumarase/aspartase (Central domain)"/>
    <property type="match status" value="1"/>
</dbReference>
<dbReference type="OrthoDB" id="10051290at2759"/>
<dbReference type="Gene3D" id="1.10.8.10">
    <property type="entry name" value="DNA helicase RuvA subunit, C-terminal domain"/>
    <property type="match status" value="1"/>
</dbReference>
<evidence type="ECO:0000259" key="2">
    <source>
        <dbReference type="PROSITE" id="PS51140"/>
    </source>
</evidence>
<dbReference type="AlphaFoldDB" id="A0A0L0SE21"/>
<feature type="region of interest" description="Disordered" evidence="1">
    <location>
        <begin position="66"/>
        <end position="96"/>
    </location>
</feature>
<sequence length="353" mass="37068">MDATIAPHPKSPATSDFAEVHDPAAHLPSGAGAAASAPSPNLATPTTADLTLESAQALARALPDVVPSAHPSPVPSVSTWSSHADSHIDGDLQSRSVSPTLEVPALPMYGFAPIEPTTPTPTRAVADDVPASDRFRSATSAFSSSVKALVSSIIDPVPADQAGSSLPSFFRRASTSSGESGGGSPQQATPRPALAARPLDVTMFDLIEQLTVMFPGVDRVVIEAVVESHGGDVDRAIPALLEISDPDYRPVSPVDTPTVTTTETLAHFMASPGRSGISIEFHRPKKTTPVLEKVYALVRKEVKSFDVDRFMAPDIDAVWKLIRSGAIWNAVAKDLGEEPVPAPVFEDLPGDHF</sequence>
<dbReference type="PANTHER" id="PTHR16461:SF5">
    <property type="entry name" value="TOLL-INTERACTING PROTEIN"/>
    <property type="match status" value="1"/>
</dbReference>
<dbReference type="Proteomes" id="UP000054350">
    <property type="component" value="Unassembled WGS sequence"/>
</dbReference>
<organism evidence="3 4">
    <name type="scientific">Allomyces macrogynus (strain ATCC 38327)</name>
    <name type="common">Allomyces javanicus var. macrogynus</name>
    <dbReference type="NCBI Taxonomy" id="578462"/>
    <lineage>
        <taxon>Eukaryota</taxon>
        <taxon>Fungi</taxon>
        <taxon>Fungi incertae sedis</taxon>
        <taxon>Blastocladiomycota</taxon>
        <taxon>Blastocladiomycetes</taxon>
        <taxon>Blastocladiales</taxon>
        <taxon>Blastocladiaceae</taxon>
        <taxon>Allomyces</taxon>
    </lineage>
</organism>
<feature type="region of interest" description="Disordered" evidence="1">
    <location>
        <begin position="164"/>
        <end position="193"/>
    </location>
</feature>
<dbReference type="GO" id="GO:0043130">
    <property type="term" value="F:ubiquitin binding"/>
    <property type="evidence" value="ECO:0007669"/>
    <property type="project" value="InterPro"/>
</dbReference>
<dbReference type="InterPro" id="IPR008948">
    <property type="entry name" value="L-Aspartase-like"/>
</dbReference>
<feature type="compositionally biased region" description="Low complexity" evidence="1">
    <location>
        <begin position="25"/>
        <end position="46"/>
    </location>
</feature>
<reference evidence="4" key="2">
    <citation type="submission" date="2009-11" db="EMBL/GenBank/DDBJ databases">
        <title>The Genome Sequence of Allomyces macrogynus strain ATCC 38327.</title>
        <authorList>
            <consortium name="The Broad Institute Genome Sequencing Platform"/>
            <person name="Russ C."/>
            <person name="Cuomo C."/>
            <person name="Shea T."/>
            <person name="Young S.K."/>
            <person name="Zeng Q."/>
            <person name="Koehrsen M."/>
            <person name="Haas B."/>
            <person name="Borodovsky M."/>
            <person name="Guigo R."/>
            <person name="Alvarado L."/>
            <person name="Berlin A."/>
            <person name="Borenstein D."/>
            <person name="Chen Z."/>
            <person name="Engels R."/>
            <person name="Freedman E."/>
            <person name="Gellesch M."/>
            <person name="Goldberg J."/>
            <person name="Griggs A."/>
            <person name="Gujja S."/>
            <person name="Heiman D."/>
            <person name="Hepburn T."/>
            <person name="Howarth C."/>
            <person name="Jen D."/>
            <person name="Larson L."/>
            <person name="Lewis B."/>
            <person name="Mehta T."/>
            <person name="Park D."/>
            <person name="Pearson M."/>
            <person name="Roberts A."/>
            <person name="Saif S."/>
            <person name="Shenoy N."/>
            <person name="Sisk P."/>
            <person name="Stolte C."/>
            <person name="Sykes S."/>
            <person name="Walk T."/>
            <person name="White J."/>
            <person name="Yandava C."/>
            <person name="Burger G."/>
            <person name="Gray M.W."/>
            <person name="Holland P.W.H."/>
            <person name="King N."/>
            <person name="Lang F.B.F."/>
            <person name="Roger A.J."/>
            <person name="Ruiz-Trillo I."/>
            <person name="Lander E."/>
            <person name="Nusbaum C."/>
        </authorList>
    </citation>
    <scope>NUCLEOTIDE SEQUENCE [LARGE SCALE GENOMIC DNA]</scope>
    <source>
        <strain evidence="4">ATCC 38327</strain>
    </source>
</reference>
<dbReference type="CDD" id="cd14279">
    <property type="entry name" value="CUE"/>
    <property type="match status" value="1"/>
</dbReference>
<dbReference type="SUPFAM" id="SSF48557">
    <property type="entry name" value="L-aspartase-like"/>
    <property type="match status" value="1"/>
</dbReference>
<dbReference type="PANTHER" id="PTHR16461">
    <property type="entry name" value="TOLL-INTERACTING PROTEIN"/>
    <property type="match status" value="1"/>
</dbReference>
<proteinExistence type="predicted"/>
<dbReference type="SMART" id="SM00546">
    <property type="entry name" value="CUE"/>
    <property type="match status" value="1"/>
</dbReference>
<evidence type="ECO:0000313" key="3">
    <source>
        <dbReference type="EMBL" id="KNE60682.1"/>
    </source>
</evidence>
<dbReference type="GO" id="GO:0005737">
    <property type="term" value="C:cytoplasm"/>
    <property type="evidence" value="ECO:0007669"/>
    <property type="project" value="TreeGrafter"/>
</dbReference>
<dbReference type="EMBL" id="GG745336">
    <property type="protein sequence ID" value="KNE60682.1"/>
    <property type="molecule type" value="Genomic_DNA"/>
</dbReference>
<keyword evidence="4" id="KW-1185">Reference proteome</keyword>
<dbReference type="Pfam" id="PF02845">
    <property type="entry name" value="CUE"/>
    <property type="match status" value="1"/>
</dbReference>
<dbReference type="GO" id="GO:0006511">
    <property type="term" value="P:ubiquitin-dependent protein catabolic process"/>
    <property type="evidence" value="ECO:0007669"/>
    <property type="project" value="TreeGrafter"/>
</dbReference>